<dbReference type="Proteomes" id="UP001620626">
    <property type="component" value="Unassembled WGS sequence"/>
</dbReference>
<organism evidence="1 2">
    <name type="scientific">Heterodera trifolii</name>
    <dbReference type="NCBI Taxonomy" id="157864"/>
    <lineage>
        <taxon>Eukaryota</taxon>
        <taxon>Metazoa</taxon>
        <taxon>Ecdysozoa</taxon>
        <taxon>Nematoda</taxon>
        <taxon>Chromadorea</taxon>
        <taxon>Rhabditida</taxon>
        <taxon>Tylenchina</taxon>
        <taxon>Tylenchomorpha</taxon>
        <taxon>Tylenchoidea</taxon>
        <taxon>Heteroderidae</taxon>
        <taxon>Heteroderinae</taxon>
        <taxon>Heterodera</taxon>
    </lineage>
</organism>
<reference evidence="1 2" key="1">
    <citation type="submission" date="2024-10" db="EMBL/GenBank/DDBJ databases">
        <authorList>
            <person name="Kim D."/>
        </authorList>
    </citation>
    <scope>NUCLEOTIDE SEQUENCE [LARGE SCALE GENOMIC DNA]</scope>
    <source>
        <strain evidence="1">BH-2024</strain>
    </source>
</reference>
<proteinExistence type="predicted"/>
<name>A0ABD2L0T9_9BILA</name>
<evidence type="ECO:0000313" key="2">
    <source>
        <dbReference type="Proteomes" id="UP001620626"/>
    </source>
</evidence>
<dbReference type="AlphaFoldDB" id="A0ABD2L0T9"/>
<dbReference type="EMBL" id="JBICBT010000582">
    <property type="protein sequence ID" value="KAL3108827.1"/>
    <property type="molecule type" value="Genomic_DNA"/>
</dbReference>
<evidence type="ECO:0000313" key="1">
    <source>
        <dbReference type="EMBL" id="KAL3108827.1"/>
    </source>
</evidence>
<protein>
    <submittedName>
        <fullName evidence="1">Uncharacterized protein</fullName>
    </submittedName>
</protein>
<gene>
    <name evidence="1" type="ORF">niasHT_015003</name>
</gene>
<keyword evidence="2" id="KW-1185">Reference proteome</keyword>
<sequence length="100" mass="11022">MYDIILKNDKTPDLGTLMRAIVMEIGPVTSPDLFHSYVIAHVSTMTAKACVVPVGLSFSQFTNYSGYSMIRPTVTTDSEPPTTNVLNGFCLSKIEHFCLM</sequence>
<comment type="caution">
    <text evidence="1">The sequence shown here is derived from an EMBL/GenBank/DDBJ whole genome shotgun (WGS) entry which is preliminary data.</text>
</comment>
<accession>A0ABD2L0T9</accession>